<evidence type="ECO:0000256" key="6">
    <source>
        <dbReference type="ARBA" id="ARBA00022833"/>
    </source>
</evidence>
<dbReference type="InterPro" id="IPR051550">
    <property type="entry name" value="SCF-Subunits/Alg-Epimerases"/>
</dbReference>
<dbReference type="CDD" id="cd19676">
    <property type="entry name" value="UBR-box_UBR6_FBXO11"/>
    <property type="match status" value="1"/>
</dbReference>
<dbReference type="SMART" id="SM00396">
    <property type="entry name" value="ZnF_UBR1"/>
    <property type="match status" value="1"/>
</dbReference>
<reference evidence="9" key="1">
    <citation type="submission" date="2023-01" db="EMBL/GenBank/DDBJ databases">
        <title>Genome assembly of the deep-sea coral Lophelia pertusa.</title>
        <authorList>
            <person name="Herrera S."/>
            <person name="Cordes E."/>
        </authorList>
    </citation>
    <scope>NUCLEOTIDE SEQUENCE</scope>
    <source>
        <strain evidence="9">USNM1676648</strain>
        <tissue evidence="9">Polyp</tissue>
    </source>
</reference>
<evidence type="ECO:0000256" key="7">
    <source>
        <dbReference type="PROSITE-ProRule" id="PRU00508"/>
    </source>
</evidence>
<evidence type="ECO:0000259" key="8">
    <source>
        <dbReference type="PROSITE" id="PS51157"/>
    </source>
</evidence>
<dbReference type="Pfam" id="PF02207">
    <property type="entry name" value="zf-UBR"/>
    <property type="match status" value="1"/>
</dbReference>
<dbReference type="InterPro" id="IPR006626">
    <property type="entry name" value="PbH1"/>
</dbReference>
<dbReference type="GO" id="GO:0006511">
    <property type="term" value="P:ubiquitin-dependent protein catabolic process"/>
    <property type="evidence" value="ECO:0007669"/>
    <property type="project" value="TreeGrafter"/>
</dbReference>
<dbReference type="InterPro" id="IPR011050">
    <property type="entry name" value="Pectin_lyase_fold/virulence"/>
</dbReference>
<dbReference type="OrthoDB" id="427974at2759"/>
<protein>
    <submittedName>
        <fullName evidence="9">F-box only protein 11</fullName>
    </submittedName>
</protein>
<gene>
    <name evidence="9" type="primary">FBXO11_3</name>
    <name evidence="9" type="ORF">OS493_039493</name>
</gene>
<dbReference type="InterPro" id="IPR012334">
    <property type="entry name" value="Pectin_lyas_fold"/>
</dbReference>
<dbReference type="EMBL" id="MU825596">
    <property type="protein sequence ID" value="KAJ7388161.1"/>
    <property type="molecule type" value="Genomic_DNA"/>
</dbReference>
<evidence type="ECO:0000256" key="1">
    <source>
        <dbReference type="ARBA" id="ARBA00004906"/>
    </source>
</evidence>
<dbReference type="GO" id="GO:0042981">
    <property type="term" value="P:regulation of apoptotic process"/>
    <property type="evidence" value="ECO:0007669"/>
    <property type="project" value="TreeGrafter"/>
</dbReference>
<feature type="domain" description="UBR-type" evidence="8">
    <location>
        <begin position="197"/>
        <end position="270"/>
    </location>
</feature>
<keyword evidence="6" id="KW-0862">Zinc</keyword>
<dbReference type="InterPro" id="IPR047504">
    <property type="entry name" value="FBXO11_UBR-box"/>
</dbReference>
<proteinExistence type="predicted"/>
<keyword evidence="5" id="KW-0833">Ubl conjugation pathway</keyword>
<evidence type="ECO:0000256" key="5">
    <source>
        <dbReference type="ARBA" id="ARBA00022786"/>
    </source>
</evidence>
<dbReference type="InterPro" id="IPR039448">
    <property type="entry name" value="Beta_helix"/>
</dbReference>
<dbReference type="Pfam" id="PF13229">
    <property type="entry name" value="Beta_helix"/>
    <property type="match status" value="1"/>
</dbReference>
<keyword evidence="4" id="KW-0863">Zinc-finger</keyword>
<dbReference type="PANTHER" id="PTHR22990:SF20">
    <property type="entry name" value="F-BOX ONLY PROTEIN 11"/>
    <property type="match status" value="1"/>
</dbReference>
<dbReference type="GO" id="GO:0008270">
    <property type="term" value="F:zinc ion binding"/>
    <property type="evidence" value="ECO:0007669"/>
    <property type="project" value="UniProtKB-KW"/>
</dbReference>
<evidence type="ECO:0000256" key="3">
    <source>
        <dbReference type="ARBA" id="ARBA00022737"/>
    </source>
</evidence>
<name>A0A9W9ZUP7_9CNID</name>
<feature type="zinc finger region" description="UBR-type" evidence="7">
    <location>
        <begin position="197"/>
        <end position="270"/>
    </location>
</feature>
<dbReference type="InterPro" id="IPR003126">
    <property type="entry name" value="Znf_UBR"/>
</dbReference>
<dbReference type="PANTHER" id="PTHR22990">
    <property type="entry name" value="F-BOX ONLY PROTEIN"/>
    <property type="match status" value="1"/>
</dbReference>
<dbReference type="Gene3D" id="2.160.20.10">
    <property type="entry name" value="Single-stranded right-handed beta-helix, Pectin lyase-like"/>
    <property type="match status" value="2"/>
</dbReference>
<keyword evidence="3" id="KW-0677">Repeat</keyword>
<comment type="pathway">
    <text evidence="1">Protein modification; protein ubiquitination.</text>
</comment>
<evidence type="ECO:0000256" key="4">
    <source>
        <dbReference type="ARBA" id="ARBA00022771"/>
    </source>
</evidence>
<sequence>MNLSLHVGVYFYDGGCGILEENEIFNHKYSGIQIRSGSNPCIRRNKIWGGQNGGVLVYNGGLGLLEENEIFDNAMAGVWIKTESNPVLRRNKIHDGREGGVCVFNYGKGVLENNDIFRNALTGVLISTASFPVLKSNRIFDGGAAGIEITNSAGGVLEENEVFNNRFDGICLATGVEPQLSNNKVHGNRREVEKAIDSCRCLFQVSGNTCYPMHDFYRCTTCGTSDGYAICVSCVKGCHAGHEVKFVRRDRFFCDCGAGSSGVLCKLISENCWSVASSSRTQTAVRVASGGQTETPAHEERGNQALCVS</sequence>
<keyword evidence="10" id="KW-1185">Reference proteome</keyword>
<dbReference type="InterPro" id="IPR022441">
    <property type="entry name" value="Para_beta_helix_rpt-2"/>
</dbReference>
<accession>A0A9W9ZUP7</accession>
<keyword evidence="2" id="KW-0479">Metal-binding</keyword>
<comment type="caution">
    <text evidence="9">The sequence shown here is derived from an EMBL/GenBank/DDBJ whole genome shotgun (WGS) entry which is preliminary data.</text>
</comment>
<dbReference type="FunFam" id="2.160.20.10:FF:000175">
    <property type="entry name" value="Zinc finger protein"/>
    <property type="match status" value="1"/>
</dbReference>
<dbReference type="SUPFAM" id="SSF51126">
    <property type="entry name" value="Pectin lyase-like"/>
    <property type="match status" value="2"/>
</dbReference>
<dbReference type="SMART" id="SM00722">
    <property type="entry name" value="CASH"/>
    <property type="match status" value="1"/>
</dbReference>
<dbReference type="Proteomes" id="UP001163046">
    <property type="component" value="Unassembled WGS sequence"/>
</dbReference>
<evidence type="ECO:0000256" key="2">
    <source>
        <dbReference type="ARBA" id="ARBA00022723"/>
    </source>
</evidence>
<dbReference type="AlphaFoldDB" id="A0A9W9ZUP7"/>
<dbReference type="NCBIfam" id="TIGR03804">
    <property type="entry name" value="para_beta_helix"/>
    <property type="match status" value="1"/>
</dbReference>
<evidence type="ECO:0000313" key="9">
    <source>
        <dbReference type="EMBL" id="KAJ7388161.1"/>
    </source>
</evidence>
<dbReference type="PROSITE" id="PS51157">
    <property type="entry name" value="ZF_UBR"/>
    <property type="match status" value="1"/>
</dbReference>
<evidence type="ECO:0000313" key="10">
    <source>
        <dbReference type="Proteomes" id="UP001163046"/>
    </source>
</evidence>
<dbReference type="InterPro" id="IPR006633">
    <property type="entry name" value="Carb-bd_sugar_hydrolysis-dom"/>
</dbReference>
<organism evidence="9 10">
    <name type="scientific">Desmophyllum pertusum</name>
    <dbReference type="NCBI Taxonomy" id="174260"/>
    <lineage>
        <taxon>Eukaryota</taxon>
        <taxon>Metazoa</taxon>
        <taxon>Cnidaria</taxon>
        <taxon>Anthozoa</taxon>
        <taxon>Hexacorallia</taxon>
        <taxon>Scleractinia</taxon>
        <taxon>Caryophylliina</taxon>
        <taxon>Caryophylliidae</taxon>
        <taxon>Desmophyllum</taxon>
    </lineage>
</organism>
<dbReference type="SMART" id="SM00710">
    <property type="entry name" value="PbH1"/>
    <property type="match status" value="8"/>
</dbReference>